<dbReference type="PANTHER" id="PTHR33933">
    <property type="entry name" value="NUCLEOTIDYLTRANSFERASE"/>
    <property type="match status" value="1"/>
</dbReference>
<evidence type="ECO:0000259" key="1">
    <source>
        <dbReference type="Pfam" id="PF01909"/>
    </source>
</evidence>
<gene>
    <name evidence="2" type="ORF">HNI00_17385</name>
</gene>
<reference evidence="2" key="1">
    <citation type="submission" date="2020-05" db="EMBL/GenBank/DDBJ databases">
        <authorList>
            <person name="Zhu T."/>
            <person name="Keshari N."/>
            <person name="Lu X."/>
        </authorList>
    </citation>
    <scope>NUCLEOTIDE SEQUENCE</scope>
    <source>
        <strain evidence="2">NK1-22</strain>
    </source>
</reference>
<dbReference type="Pfam" id="PF01909">
    <property type="entry name" value="NTP_transf_2"/>
    <property type="match status" value="1"/>
</dbReference>
<dbReference type="CDD" id="cd05403">
    <property type="entry name" value="NT_KNTase_like"/>
    <property type="match status" value="1"/>
</dbReference>
<dbReference type="AlphaFoldDB" id="A0AA97BB64"/>
<sequence length="101" mass="11596">MEILLRLRIYLQQLYQERFDRLVLFGSYATGTAHPGSDVDILIVLHDPIDESEELHKTSPFVAQLCLDHNLLISRLFMATSRYKAESSPLLRNIRAEGIVI</sequence>
<evidence type="ECO:0000313" key="2">
    <source>
        <dbReference type="EMBL" id="WOB45865.1"/>
    </source>
</evidence>
<proteinExistence type="predicted"/>
<dbReference type="EMBL" id="CP053540">
    <property type="protein sequence ID" value="WOB45865.1"/>
    <property type="molecule type" value="Genomic_DNA"/>
</dbReference>
<dbReference type="InterPro" id="IPR002934">
    <property type="entry name" value="Polymerase_NTP_transf_dom"/>
</dbReference>
<protein>
    <submittedName>
        <fullName evidence="2">Nucleotidyltransferase domain-containing protein</fullName>
    </submittedName>
</protein>
<dbReference type="Gene3D" id="3.30.460.10">
    <property type="entry name" value="Beta Polymerase, domain 2"/>
    <property type="match status" value="1"/>
</dbReference>
<dbReference type="KEGG" id="tog:HNI00_17385"/>
<dbReference type="PANTHER" id="PTHR33933:SF1">
    <property type="entry name" value="PROTEIN ADENYLYLTRANSFERASE MNTA-RELATED"/>
    <property type="match status" value="1"/>
</dbReference>
<dbReference type="SUPFAM" id="SSF81301">
    <property type="entry name" value="Nucleotidyltransferase"/>
    <property type="match status" value="1"/>
</dbReference>
<accession>A0AA97BB64</accession>
<name>A0AA97BB64_9CYAN</name>
<dbReference type="InterPro" id="IPR052548">
    <property type="entry name" value="Type_VII_TA_antitoxin"/>
</dbReference>
<organism evidence="2">
    <name type="scientific">Thermoleptolyngbya oregonensis NK1-22</name>
    <dbReference type="NCBI Taxonomy" id="2547457"/>
    <lineage>
        <taxon>Bacteria</taxon>
        <taxon>Bacillati</taxon>
        <taxon>Cyanobacteriota</taxon>
        <taxon>Cyanophyceae</taxon>
        <taxon>Oculatellales</taxon>
        <taxon>Oculatellaceae</taxon>
        <taxon>Thermoleptolyngbya</taxon>
    </lineage>
</organism>
<feature type="domain" description="Polymerase nucleotidyl transferase" evidence="1">
    <location>
        <begin position="10"/>
        <end position="56"/>
    </location>
</feature>
<dbReference type="InterPro" id="IPR043519">
    <property type="entry name" value="NT_sf"/>
</dbReference>
<dbReference type="GO" id="GO:0016779">
    <property type="term" value="F:nucleotidyltransferase activity"/>
    <property type="evidence" value="ECO:0007669"/>
    <property type="project" value="InterPro"/>
</dbReference>